<name>A0AAD3DRV4_9CHLO</name>
<sequence length="379" mass="41604">MGNRQSAPRLSGSAVAILGIGSLDLDWQQDASNSFFTSICRTRAYVSGLIVEMEVEGRKLTFRVDTGSLSVFTSTASGKTCTSWSPYSHEEPLWERLVGDIPDDKGSASNSPIREELKLSGQCSVTSSSGWIALCEEVEVKFDVAMEIATYRGMRLRRESWFSPRRVACCYAKIEVTSRLTAELRWRRGKPLVAAPALMLTPASAVHAVPATTKQQQQLQQYRRQQPQLSSQAVTPLAQKLKQQKKEQQQQSPSLPPPQPQSPSQQQPQPTVMIALDYIPANRHSSFSKYLKKTAYPLKLLSPHRSPATSVAATAAAYVKEQPQDLPPLQPLVYGKNPTSAPDKILLLQQQQPPSPIADQAAVIDQGPQGGKDAVQGQE</sequence>
<evidence type="ECO:0000313" key="2">
    <source>
        <dbReference type="EMBL" id="GFR45462.1"/>
    </source>
</evidence>
<dbReference type="Proteomes" id="UP001054857">
    <property type="component" value="Unassembled WGS sequence"/>
</dbReference>
<accession>A0AAD3DRV4</accession>
<gene>
    <name evidence="2" type="ORF">Agub_g6859</name>
</gene>
<feature type="region of interest" description="Disordered" evidence="1">
    <location>
        <begin position="351"/>
        <end position="379"/>
    </location>
</feature>
<reference evidence="2 3" key="1">
    <citation type="journal article" date="2021" name="Sci. Rep.">
        <title>Genome sequencing of the multicellular alga Astrephomene provides insights into convergent evolution of germ-soma differentiation.</title>
        <authorList>
            <person name="Yamashita S."/>
            <person name="Yamamoto K."/>
            <person name="Matsuzaki R."/>
            <person name="Suzuki S."/>
            <person name="Yamaguchi H."/>
            <person name="Hirooka S."/>
            <person name="Minakuchi Y."/>
            <person name="Miyagishima S."/>
            <person name="Kawachi M."/>
            <person name="Toyoda A."/>
            <person name="Nozaki H."/>
        </authorList>
    </citation>
    <scope>NUCLEOTIDE SEQUENCE [LARGE SCALE GENOMIC DNA]</scope>
    <source>
        <strain evidence="2 3">NIES-4017</strain>
    </source>
</reference>
<organism evidence="2 3">
    <name type="scientific">Astrephomene gubernaculifera</name>
    <dbReference type="NCBI Taxonomy" id="47775"/>
    <lineage>
        <taxon>Eukaryota</taxon>
        <taxon>Viridiplantae</taxon>
        <taxon>Chlorophyta</taxon>
        <taxon>core chlorophytes</taxon>
        <taxon>Chlorophyceae</taxon>
        <taxon>CS clade</taxon>
        <taxon>Chlamydomonadales</taxon>
        <taxon>Astrephomenaceae</taxon>
        <taxon>Astrephomene</taxon>
    </lineage>
</organism>
<dbReference type="AlphaFoldDB" id="A0AAD3DRV4"/>
<protein>
    <submittedName>
        <fullName evidence="2">Uncharacterized protein</fullName>
    </submittedName>
</protein>
<comment type="caution">
    <text evidence="2">The sequence shown here is derived from an EMBL/GenBank/DDBJ whole genome shotgun (WGS) entry which is preliminary data.</text>
</comment>
<feature type="non-terminal residue" evidence="2">
    <location>
        <position position="379"/>
    </location>
</feature>
<feature type="compositionally biased region" description="Low complexity" evidence="1">
    <location>
        <begin position="217"/>
        <end position="232"/>
    </location>
</feature>
<dbReference type="EMBL" id="BMAR01000010">
    <property type="protein sequence ID" value="GFR45462.1"/>
    <property type="molecule type" value="Genomic_DNA"/>
</dbReference>
<keyword evidence="3" id="KW-1185">Reference proteome</keyword>
<evidence type="ECO:0000313" key="3">
    <source>
        <dbReference type="Proteomes" id="UP001054857"/>
    </source>
</evidence>
<feature type="region of interest" description="Disordered" evidence="1">
    <location>
        <begin position="217"/>
        <end position="269"/>
    </location>
</feature>
<proteinExistence type="predicted"/>
<evidence type="ECO:0000256" key="1">
    <source>
        <dbReference type="SAM" id="MobiDB-lite"/>
    </source>
</evidence>